<dbReference type="InterPro" id="IPR027417">
    <property type="entry name" value="P-loop_NTPase"/>
</dbReference>
<dbReference type="EMBL" id="FMZE01000009">
    <property type="protein sequence ID" value="SDD49795.1"/>
    <property type="molecule type" value="Genomic_DNA"/>
</dbReference>
<dbReference type="GO" id="GO:0043138">
    <property type="term" value="F:3'-5' DNA helicase activity"/>
    <property type="evidence" value="ECO:0007669"/>
    <property type="project" value="TreeGrafter"/>
</dbReference>
<keyword evidence="1" id="KW-0547">Nucleotide-binding</keyword>
<name>A0A222VSN0_9PSEU</name>
<evidence type="ECO:0000256" key="3">
    <source>
        <dbReference type="ARBA" id="ARBA00022806"/>
    </source>
</evidence>
<keyword evidence="4" id="KW-0067">ATP-binding</keyword>
<proteinExistence type="predicted"/>
<dbReference type="Pfam" id="PF13538">
    <property type="entry name" value="UvrD_C_2"/>
    <property type="match status" value="1"/>
</dbReference>
<accession>A0A222VSN0</accession>
<dbReference type="GO" id="GO:0005829">
    <property type="term" value="C:cytosol"/>
    <property type="evidence" value="ECO:0007669"/>
    <property type="project" value="TreeGrafter"/>
</dbReference>
<feature type="region of interest" description="Disordered" evidence="5">
    <location>
        <begin position="56"/>
        <end position="77"/>
    </location>
</feature>
<dbReference type="Proteomes" id="UP000199494">
    <property type="component" value="Unassembled WGS sequence"/>
</dbReference>
<evidence type="ECO:0000256" key="4">
    <source>
        <dbReference type="ARBA" id="ARBA00022840"/>
    </source>
</evidence>
<evidence type="ECO:0000313" key="7">
    <source>
        <dbReference type="Proteomes" id="UP000199494"/>
    </source>
</evidence>
<dbReference type="Pfam" id="PF13245">
    <property type="entry name" value="AAA_19"/>
    <property type="match status" value="1"/>
</dbReference>
<evidence type="ECO:0000256" key="5">
    <source>
        <dbReference type="SAM" id="MobiDB-lite"/>
    </source>
</evidence>
<keyword evidence="3 6" id="KW-0347">Helicase</keyword>
<organism evidence="6 7">
    <name type="scientific">Prauserella marina</name>
    <dbReference type="NCBI Taxonomy" id="530584"/>
    <lineage>
        <taxon>Bacteria</taxon>
        <taxon>Bacillati</taxon>
        <taxon>Actinomycetota</taxon>
        <taxon>Actinomycetes</taxon>
        <taxon>Pseudonocardiales</taxon>
        <taxon>Pseudonocardiaceae</taxon>
        <taxon>Prauserella</taxon>
    </lineage>
</organism>
<dbReference type="KEGG" id="pmad:BAY61_19730"/>
<dbReference type="PANTHER" id="PTHR11070:SF45">
    <property type="entry name" value="DNA 3'-5' HELICASE"/>
    <property type="match status" value="1"/>
</dbReference>
<dbReference type="GO" id="GO:0016787">
    <property type="term" value="F:hydrolase activity"/>
    <property type="evidence" value="ECO:0007669"/>
    <property type="project" value="UniProtKB-UniRule"/>
</dbReference>
<gene>
    <name evidence="6" type="ORF">SAMN05421630_109101</name>
</gene>
<dbReference type="GO" id="GO:0000725">
    <property type="term" value="P:recombinational repair"/>
    <property type="evidence" value="ECO:0007669"/>
    <property type="project" value="TreeGrafter"/>
</dbReference>
<evidence type="ECO:0000256" key="2">
    <source>
        <dbReference type="ARBA" id="ARBA00022801"/>
    </source>
</evidence>
<dbReference type="InterPro" id="IPR000212">
    <property type="entry name" value="DNA_helicase_UvrD/REP"/>
</dbReference>
<dbReference type="SUPFAM" id="SSF52540">
    <property type="entry name" value="P-loop containing nucleoside triphosphate hydrolases"/>
    <property type="match status" value="1"/>
</dbReference>
<evidence type="ECO:0000256" key="1">
    <source>
        <dbReference type="ARBA" id="ARBA00022741"/>
    </source>
</evidence>
<dbReference type="InterPro" id="IPR027785">
    <property type="entry name" value="UvrD-like_helicase_C"/>
</dbReference>
<dbReference type="PANTHER" id="PTHR11070">
    <property type="entry name" value="UVRD / RECB / PCRA DNA HELICASE FAMILY MEMBER"/>
    <property type="match status" value="1"/>
</dbReference>
<keyword evidence="2" id="KW-0378">Hydrolase</keyword>
<dbReference type="AlphaFoldDB" id="A0A222VSN0"/>
<sequence>MSPSDREPDSATGDTSAENARIAGKTAQIAAEQSYVTMLYGRLDAERERTKRLLDTVLRSSGGPPQAQAERDTATTTHSDRLAQLNSVEQGLCFGRLDFGVAAEAGEDGPVYIGRLGLFDEEDDYRPLLVDWRAPVARPFYLATAASPDGVRRRRHIRTLTRRVVDVDDEVLDLGSAEHTDHLGLAGEAALLAALERRRTGEMSDIVATIQGEQDRIIRADMNGVLVVQGGPGTGKTAVALHRAAYLLYTYRRQLTSRGVLVVGPNSTFLRYIGQVLPSLGETGVLLSTIGELYPGIAATGIDSPSAAEAKGALAMVDVLATAVRDRQLVPDDVLDIDVEGEVLTLDRATAEKARAKARKTLRPHNVARRVFADAVLDHLTEQSIQRLESSVLDDVPDIPLADDESEDTELLDARDHTAIRQELAEDKNIRAAIDSLWPKLTPQELLSDLLTSSAALESAAGEHLSPGARAALLRRPGSLWTAADIPLLDELAELLGQDDTEARERRERREREERAYAEGVLHVLEQDDEIIDEEMLRVRDVLDAELLAERQEASSDLTAAQRAARDRTWTFGHVIVDEAQELSAMDWRLLMRRCPSRSMTLVGDVSQTGSPAGTSSWSGVLAPYVADRWRLRELTVNYRTPAEIMDLAAGVLTEIDPGLKAPASVRETGVPPWHLSVARRDIAGQIKSIVEGEIAEVAGGTVAVLVPSELEGPLSAELADADSGDPENPRVSVLTVDRAKGLEFDGVVVVAPGEVVAESARGLNDLYVALTRATKRLGIVHTGAPIPALSGAQSGGEAPS</sequence>
<dbReference type="GO" id="GO:0005524">
    <property type="term" value="F:ATP binding"/>
    <property type="evidence" value="ECO:0007669"/>
    <property type="project" value="UniProtKB-UniRule"/>
</dbReference>
<dbReference type="Gene3D" id="3.40.50.300">
    <property type="entry name" value="P-loop containing nucleotide triphosphate hydrolases"/>
    <property type="match status" value="3"/>
</dbReference>
<dbReference type="STRING" id="530584.SAMN05421630_109101"/>
<feature type="region of interest" description="Disordered" evidence="5">
    <location>
        <begin position="1"/>
        <end position="25"/>
    </location>
</feature>
<evidence type="ECO:0000313" key="6">
    <source>
        <dbReference type="EMBL" id="SDD49795.1"/>
    </source>
</evidence>
<dbReference type="InterPro" id="IPR014016">
    <property type="entry name" value="UvrD-like_ATP-bd"/>
</dbReference>
<dbReference type="GO" id="GO:0003677">
    <property type="term" value="F:DNA binding"/>
    <property type="evidence" value="ECO:0007669"/>
    <property type="project" value="InterPro"/>
</dbReference>
<keyword evidence="7" id="KW-1185">Reference proteome</keyword>
<dbReference type="PROSITE" id="PS51198">
    <property type="entry name" value="UVRD_HELICASE_ATP_BIND"/>
    <property type="match status" value="1"/>
</dbReference>
<protein>
    <submittedName>
        <fullName evidence="6">DNA helicase IV</fullName>
    </submittedName>
</protein>
<reference evidence="6 7" key="1">
    <citation type="submission" date="2016-10" db="EMBL/GenBank/DDBJ databases">
        <authorList>
            <person name="de Groot N.N."/>
        </authorList>
    </citation>
    <scope>NUCLEOTIDE SEQUENCE [LARGE SCALE GENOMIC DNA]</scope>
    <source>
        <strain evidence="6 7">CGMCC 4.5506</strain>
    </source>
</reference>